<evidence type="ECO:0000313" key="3">
    <source>
        <dbReference type="Proteomes" id="UP000324376"/>
    </source>
</evidence>
<keyword evidence="1" id="KW-0175">Coiled coil</keyword>
<accession>A0A5S5CA31</accession>
<evidence type="ECO:0000256" key="1">
    <source>
        <dbReference type="SAM" id="Coils"/>
    </source>
</evidence>
<dbReference type="AlphaFoldDB" id="A0A5S5CA31"/>
<dbReference type="OrthoDB" id="1202506at2"/>
<dbReference type="RefSeq" id="WP_148781763.1">
    <property type="nucleotide sequence ID" value="NZ_VNHU01000002.1"/>
</dbReference>
<protein>
    <recommendedName>
        <fullName evidence="4">Fructose 1,6-bisphosphatase</fullName>
    </recommendedName>
</protein>
<evidence type="ECO:0008006" key="4">
    <source>
        <dbReference type="Google" id="ProtNLM"/>
    </source>
</evidence>
<reference evidence="2 3" key="1">
    <citation type="submission" date="2019-07" db="EMBL/GenBank/DDBJ databases">
        <title>Genomic Encyclopedia of Archaeal and Bacterial Type Strains, Phase II (KMG-II): from individual species to whole genera.</title>
        <authorList>
            <person name="Goeker M."/>
        </authorList>
    </citation>
    <scope>NUCLEOTIDE SEQUENCE [LARGE SCALE GENOMIC DNA]</scope>
    <source>
        <strain evidence="2 3">DSM 17527</strain>
    </source>
</reference>
<proteinExistence type="predicted"/>
<gene>
    <name evidence="2" type="ORF">BD809_102384</name>
</gene>
<dbReference type="EMBL" id="VNHU01000002">
    <property type="protein sequence ID" value="TYP76167.1"/>
    <property type="molecule type" value="Genomic_DNA"/>
</dbReference>
<comment type="caution">
    <text evidence="2">The sequence shown here is derived from an EMBL/GenBank/DDBJ whole genome shotgun (WGS) entry which is preliminary data.</text>
</comment>
<evidence type="ECO:0000313" key="2">
    <source>
        <dbReference type="EMBL" id="TYP76167.1"/>
    </source>
</evidence>
<dbReference type="Proteomes" id="UP000324376">
    <property type="component" value="Unassembled WGS sequence"/>
</dbReference>
<feature type="coiled-coil region" evidence="1">
    <location>
        <begin position="45"/>
        <end position="72"/>
    </location>
</feature>
<organism evidence="2 3">
    <name type="scientific">Aquimarina intermedia</name>
    <dbReference type="NCBI Taxonomy" id="350814"/>
    <lineage>
        <taxon>Bacteria</taxon>
        <taxon>Pseudomonadati</taxon>
        <taxon>Bacteroidota</taxon>
        <taxon>Flavobacteriia</taxon>
        <taxon>Flavobacteriales</taxon>
        <taxon>Flavobacteriaceae</taxon>
        <taxon>Aquimarina</taxon>
    </lineage>
</organism>
<keyword evidence="3" id="KW-1185">Reference proteome</keyword>
<name>A0A5S5CA31_9FLAO</name>
<sequence length="119" mass="13320">MAKENKAIESPQNETDAATSKIEAIKNLIFGENIVAYDSEFDAVKKDILTKRKELEDLVQDTRKELLQAIDNLSTDVNIRITDLEDTLADNIATLESKKVDKKTLGDLLIAMGEKINQK</sequence>